<dbReference type="Proteomes" id="UP001335648">
    <property type="component" value="Unassembled WGS sequence"/>
</dbReference>
<dbReference type="AlphaFoldDB" id="A0AAN8D5W4"/>
<dbReference type="EMBL" id="JAULUE010002046">
    <property type="protein sequence ID" value="KAK5915145.1"/>
    <property type="molecule type" value="Genomic_DNA"/>
</dbReference>
<protein>
    <submittedName>
        <fullName evidence="2">Uncharacterized protein</fullName>
    </submittedName>
</protein>
<keyword evidence="3" id="KW-1185">Reference proteome</keyword>
<evidence type="ECO:0000313" key="2">
    <source>
        <dbReference type="EMBL" id="KAK5915145.1"/>
    </source>
</evidence>
<reference evidence="2 3" key="1">
    <citation type="journal article" date="2023" name="Mol. Biol. Evol.">
        <title>Genomics of Secondarily Temperate Adaptation in the Only Non-Antarctic Icefish.</title>
        <authorList>
            <person name="Rivera-Colon A.G."/>
            <person name="Rayamajhi N."/>
            <person name="Minhas B.F."/>
            <person name="Madrigal G."/>
            <person name="Bilyk K.T."/>
            <person name="Yoon V."/>
            <person name="Hune M."/>
            <person name="Gregory S."/>
            <person name="Cheng C.H.C."/>
            <person name="Catchen J.M."/>
        </authorList>
    </citation>
    <scope>NUCLEOTIDE SEQUENCE [LARGE SCALE GENOMIC DNA]</scope>
    <source>
        <strain evidence="2">JC2023a</strain>
    </source>
</reference>
<gene>
    <name evidence="2" type="ORF">CesoFtcFv8_000767</name>
</gene>
<evidence type="ECO:0000256" key="1">
    <source>
        <dbReference type="SAM" id="MobiDB-lite"/>
    </source>
</evidence>
<accession>A0AAN8D5W4</accession>
<feature type="compositionally biased region" description="Low complexity" evidence="1">
    <location>
        <begin position="54"/>
        <end position="66"/>
    </location>
</feature>
<proteinExistence type="predicted"/>
<comment type="caution">
    <text evidence="2">The sequence shown here is derived from an EMBL/GenBank/DDBJ whole genome shotgun (WGS) entry which is preliminary data.</text>
</comment>
<name>A0AAN8D5W4_9TELE</name>
<sequence>MQGWQHVLYPRSSTKPTKITADTRTISPVFITVPMSTTSPPLAACPLPRTISPVSITVPTSTTSPPFKKASAVSEA</sequence>
<feature type="region of interest" description="Disordered" evidence="1">
    <location>
        <begin position="54"/>
        <end position="76"/>
    </location>
</feature>
<evidence type="ECO:0000313" key="3">
    <source>
        <dbReference type="Proteomes" id="UP001335648"/>
    </source>
</evidence>
<organism evidence="2 3">
    <name type="scientific">Champsocephalus esox</name>
    <name type="common">pike icefish</name>
    <dbReference type="NCBI Taxonomy" id="159716"/>
    <lineage>
        <taxon>Eukaryota</taxon>
        <taxon>Metazoa</taxon>
        <taxon>Chordata</taxon>
        <taxon>Craniata</taxon>
        <taxon>Vertebrata</taxon>
        <taxon>Euteleostomi</taxon>
        <taxon>Actinopterygii</taxon>
        <taxon>Neopterygii</taxon>
        <taxon>Teleostei</taxon>
        <taxon>Neoteleostei</taxon>
        <taxon>Acanthomorphata</taxon>
        <taxon>Eupercaria</taxon>
        <taxon>Perciformes</taxon>
        <taxon>Notothenioidei</taxon>
        <taxon>Channichthyidae</taxon>
        <taxon>Champsocephalus</taxon>
    </lineage>
</organism>